<dbReference type="FunFam" id="3.90.400.10:FF:000001">
    <property type="entry name" value="Maltase A3, isoform A"/>
    <property type="match status" value="1"/>
</dbReference>
<dbReference type="CDD" id="cd11328">
    <property type="entry name" value="AmyAc_maltase"/>
    <property type="match status" value="1"/>
</dbReference>
<organism evidence="8 9">
    <name type="scientific">Tigriopus californicus</name>
    <name type="common">Marine copepod</name>
    <dbReference type="NCBI Taxonomy" id="6832"/>
    <lineage>
        <taxon>Eukaryota</taxon>
        <taxon>Metazoa</taxon>
        <taxon>Ecdysozoa</taxon>
        <taxon>Arthropoda</taxon>
        <taxon>Crustacea</taxon>
        <taxon>Multicrustacea</taxon>
        <taxon>Hexanauplia</taxon>
        <taxon>Copepoda</taxon>
        <taxon>Harpacticoida</taxon>
        <taxon>Harpacticidae</taxon>
        <taxon>Tigriopus</taxon>
    </lineage>
</organism>
<keyword evidence="6" id="KW-0732">Signal</keyword>
<feature type="chain" id="PRO_5021749678" description="alpha-glucosidase" evidence="6">
    <location>
        <begin position="18"/>
        <end position="587"/>
    </location>
</feature>
<evidence type="ECO:0000256" key="5">
    <source>
        <dbReference type="ARBA" id="ARBA00023295"/>
    </source>
</evidence>
<dbReference type="PANTHER" id="PTHR10357:SF179">
    <property type="entry name" value="NEUTRAL AND BASIC AMINO ACID TRANSPORT PROTEIN RBAT"/>
    <property type="match status" value="1"/>
</dbReference>
<keyword evidence="5" id="KW-0378">Hydrolase</keyword>
<keyword evidence="5" id="KW-0326">Glycosidase</keyword>
<dbReference type="EC" id="3.2.1.20" evidence="3"/>
<dbReference type="SMART" id="SM00642">
    <property type="entry name" value="Aamy"/>
    <property type="match status" value="1"/>
</dbReference>
<dbReference type="Gene3D" id="3.20.20.80">
    <property type="entry name" value="Glycosidases"/>
    <property type="match status" value="1"/>
</dbReference>
<accession>A0A553P304</accession>
<protein>
    <recommendedName>
        <fullName evidence="3">alpha-glucosidase</fullName>
        <ecNumber evidence="3">3.2.1.20</ecNumber>
    </recommendedName>
</protein>
<dbReference type="SUPFAM" id="SSF51445">
    <property type="entry name" value="(Trans)glycosidases"/>
    <property type="match status" value="1"/>
</dbReference>
<dbReference type="STRING" id="6832.A0A553P304"/>
<keyword evidence="9" id="KW-1185">Reference proteome</keyword>
<dbReference type="InterPro" id="IPR017853">
    <property type="entry name" value="GH"/>
</dbReference>
<feature type="signal peptide" evidence="6">
    <location>
        <begin position="1"/>
        <end position="17"/>
    </location>
</feature>
<dbReference type="OMA" id="YRSDYIE"/>
<dbReference type="EMBL" id="VCGU01000008">
    <property type="protein sequence ID" value="TRY72059.1"/>
    <property type="molecule type" value="Genomic_DNA"/>
</dbReference>
<dbReference type="Gene3D" id="3.90.400.10">
    <property type="entry name" value="Oligo-1,6-glucosidase, Domain 2"/>
    <property type="match status" value="1"/>
</dbReference>
<reference evidence="8 9" key="1">
    <citation type="journal article" date="2018" name="Nat. Ecol. Evol.">
        <title>Genomic signatures of mitonuclear coevolution across populations of Tigriopus californicus.</title>
        <authorList>
            <person name="Barreto F.S."/>
            <person name="Watson E.T."/>
            <person name="Lima T.G."/>
            <person name="Willett C.S."/>
            <person name="Edmands S."/>
            <person name="Li W."/>
            <person name="Burton R.S."/>
        </authorList>
    </citation>
    <scope>NUCLEOTIDE SEQUENCE [LARGE SCALE GENOMIC DNA]</scope>
    <source>
        <strain evidence="8 9">San Diego</strain>
    </source>
</reference>
<evidence type="ECO:0000259" key="7">
    <source>
        <dbReference type="SMART" id="SM00642"/>
    </source>
</evidence>
<evidence type="ECO:0000256" key="1">
    <source>
        <dbReference type="ARBA" id="ARBA00001657"/>
    </source>
</evidence>
<dbReference type="InterPro" id="IPR006047">
    <property type="entry name" value="GH13_cat_dom"/>
</dbReference>
<evidence type="ECO:0000256" key="6">
    <source>
        <dbReference type="SAM" id="SignalP"/>
    </source>
</evidence>
<dbReference type="Proteomes" id="UP000318571">
    <property type="component" value="Chromosome 7"/>
</dbReference>
<keyword evidence="4" id="KW-0325">Glycoprotein</keyword>
<dbReference type="AlphaFoldDB" id="A0A553P304"/>
<gene>
    <name evidence="8" type="ORF">TCAL_06729</name>
</gene>
<dbReference type="Pfam" id="PF00128">
    <property type="entry name" value="Alpha-amylase"/>
    <property type="match status" value="1"/>
</dbReference>
<evidence type="ECO:0000313" key="8">
    <source>
        <dbReference type="EMBL" id="TRY72059.1"/>
    </source>
</evidence>
<dbReference type="GO" id="GO:0005975">
    <property type="term" value="P:carbohydrate metabolic process"/>
    <property type="evidence" value="ECO:0007669"/>
    <property type="project" value="InterPro"/>
</dbReference>
<comment type="similarity">
    <text evidence="2">Belongs to the glycosyl hydrolase 13 family.</text>
</comment>
<feature type="domain" description="Glycosyl hydrolase family 13 catalytic" evidence="7">
    <location>
        <begin position="38"/>
        <end position="432"/>
    </location>
</feature>
<sequence>MQELVLALFALAMVATASKIPRTDQDEPLWWQNTIVYQIYPRSYQDSNDDGTGDLNGIQSRLQHIADLGVGSIWISPVYESPMADFGYDFSNFTNIDPIFGTIDDFKQMSDRAKELGIRLIMDIVPNHTSEKHAWFTKSVAREDPYTDYYIWKDPLGFDEDGNPIPPNNWLSVFRFSAWEWVEERQQFYYHAFTVQQPDLNYRNPLVVEEMKNVLRFWIEGQGVDGFRMDAVPFLFEDPEFLDEPQRPGATDPDAHDYLEHIYTFNLPEVYDMIGQFRSVLDEYEEVDGLPRVMMVEALSQDLSVQDLMKYYDVSDFPFNFNFVVQLEAPMEAAEVKKQVDDWLDNTPEGKTPNWVWDNHDNWRMGSKFGEELIDGMQMISLLLPGIAVTYNGGEIGMLNTDISYEDTVDPQGCNCGPEHYDDSNCSRDPERTPMQWSAEANAGFSGPQVEPWLPVNPNYVTLNVEAQKAADISESHLKVYQSLVALRQRDQVKLGGVVNVALGDVFAFNRQLNDEAPLIVAVNTSGDIVKVNLKELDPTESTYQVILRSTRSENLDTIPGSAIHDLADVTLGVYEGIVLEPIPSAT</sequence>
<comment type="caution">
    <text evidence="8">The sequence shown here is derived from an EMBL/GenBank/DDBJ whole genome shotgun (WGS) entry which is preliminary data.</text>
</comment>
<dbReference type="GO" id="GO:0004558">
    <property type="term" value="F:alpha-1,4-glucosidase activity"/>
    <property type="evidence" value="ECO:0007669"/>
    <property type="project" value="UniProtKB-EC"/>
</dbReference>
<dbReference type="InterPro" id="IPR045857">
    <property type="entry name" value="O16G_dom_2"/>
</dbReference>
<evidence type="ECO:0000256" key="3">
    <source>
        <dbReference type="ARBA" id="ARBA00012741"/>
    </source>
</evidence>
<evidence type="ECO:0000256" key="2">
    <source>
        <dbReference type="ARBA" id="ARBA00008061"/>
    </source>
</evidence>
<proteinExistence type="inferred from homology"/>
<name>A0A553P304_TIGCA</name>
<dbReference type="PANTHER" id="PTHR10357">
    <property type="entry name" value="ALPHA-AMYLASE FAMILY MEMBER"/>
    <property type="match status" value="1"/>
</dbReference>
<evidence type="ECO:0000313" key="9">
    <source>
        <dbReference type="Proteomes" id="UP000318571"/>
    </source>
</evidence>
<evidence type="ECO:0000256" key="4">
    <source>
        <dbReference type="ARBA" id="ARBA00023180"/>
    </source>
</evidence>
<comment type="catalytic activity">
    <reaction evidence="1">
        <text>Hydrolysis of terminal, non-reducing (1-&gt;4)-linked alpha-D-glucose residues with release of alpha-D-glucose.</text>
        <dbReference type="EC" id="3.2.1.20"/>
    </reaction>
</comment>